<feature type="region of interest" description="Disordered" evidence="1">
    <location>
        <begin position="1"/>
        <end position="120"/>
    </location>
</feature>
<dbReference type="AlphaFoldDB" id="A0A6A5S5S0"/>
<dbReference type="SUPFAM" id="SSF57850">
    <property type="entry name" value="RING/U-box"/>
    <property type="match status" value="1"/>
</dbReference>
<feature type="compositionally biased region" description="Pro residues" evidence="1">
    <location>
        <begin position="61"/>
        <end position="72"/>
    </location>
</feature>
<organism evidence="2 3">
    <name type="scientific">Clathrospora elynae</name>
    <dbReference type="NCBI Taxonomy" id="706981"/>
    <lineage>
        <taxon>Eukaryota</taxon>
        <taxon>Fungi</taxon>
        <taxon>Dikarya</taxon>
        <taxon>Ascomycota</taxon>
        <taxon>Pezizomycotina</taxon>
        <taxon>Dothideomycetes</taxon>
        <taxon>Pleosporomycetidae</taxon>
        <taxon>Pleosporales</taxon>
        <taxon>Diademaceae</taxon>
        <taxon>Clathrospora</taxon>
    </lineage>
</organism>
<sequence>MDITPALPEGAQITSTSDTPPAPNSPSSVSTSLIGESCPNASCASAATQPDTESLHTASPEPEPPESGPPEPESAEPEPSLEFGASDSKSLDSEPPGYKPPGTESPHKNEKPRYTLPQYDPNTFISQQAFLDSLKPVEIDSLDKSSRKCPTCWKPYGEAADPGFDNSEQPVRLRCGHVFGDKCLRSTFAPPRISAITLRPLKFSSNSRGRLLGLRLHTYVQTQSETGSKGTVEIFAKMLAAHYLTQKDSFGEHWYRVIQELRRGEGSRRKAPDGMSSHTIALLENAVILDQVISKFKMPAPPCKVTKIIVSPKGLALQTALMTACWVHPHMVPMLHPPTHGLTPTLMSHDPQAWREQHQAAMRIAMEKQLKLPHERSARETREFNSVLAVELARIYSNFLEFGIFREEPDEGAICIGENFVPAFTFIHKRNLEQLLYEIEPLNSYAWRAAGLEQEEDDSDRNDIEDDEDDIPNDFFTTHLFPVLIRKICSDCCPAYTQEDPSMATPTPLLTPTSLWWKNMRKLPDQCPICRKLLFYDDRSSHLGTLRVVKCDLGM</sequence>
<feature type="compositionally biased region" description="Polar residues" evidence="1">
    <location>
        <begin position="12"/>
        <end position="57"/>
    </location>
</feature>
<proteinExistence type="predicted"/>
<dbReference type="Proteomes" id="UP000800038">
    <property type="component" value="Unassembled WGS sequence"/>
</dbReference>
<dbReference type="InterPro" id="IPR013083">
    <property type="entry name" value="Znf_RING/FYVE/PHD"/>
</dbReference>
<reference evidence="2" key="1">
    <citation type="journal article" date="2020" name="Stud. Mycol.">
        <title>101 Dothideomycetes genomes: a test case for predicting lifestyles and emergence of pathogens.</title>
        <authorList>
            <person name="Haridas S."/>
            <person name="Albert R."/>
            <person name="Binder M."/>
            <person name="Bloem J."/>
            <person name="Labutti K."/>
            <person name="Salamov A."/>
            <person name="Andreopoulos B."/>
            <person name="Baker S."/>
            <person name="Barry K."/>
            <person name="Bills G."/>
            <person name="Bluhm B."/>
            <person name="Cannon C."/>
            <person name="Castanera R."/>
            <person name="Culley D."/>
            <person name="Daum C."/>
            <person name="Ezra D."/>
            <person name="Gonzalez J."/>
            <person name="Henrissat B."/>
            <person name="Kuo A."/>
            <person name="Liang C."/>
            <person name="Lipzen A."/>
            <person name="Lutzoni F."/>
            <person name="Magnuson J."/>
            <person name="Mondo S."/>
            <person name="Nolan M."/>
            <person name="Ohm R."/>
            <person name="Pangilinan J."/>
            <person name="Park H.-J."/>
            <person name="Ramirez L."/>
            <person name="Alfaro M."/>
            <person name="Sun H."/>
            <person name="Tritt A."/>
            <person name="Yoshinaga Y."/>
            <person name="Zwiers L.-H."/>
            <person name="Turgeon B."/>
            <person name="Goodwin S."/>
            <person name="Spatafora J."/>
            <person name="Crous P."/>
            <person name="Grigoriev I."/>
        </authorList>
    </citation>
    <scope>NUCLEOTIDE SEQUENCE</scope>
    <source>
        <strain evidence="2">CBS 161.51</strain>
    </source>
</reference>
<accession>A0A6A5S5S0</accession>
<dbReference type="EMBL" id="ML976339">
    <property type="protein sequence ID" value="KAF1934950.1"/>
    <property type="molecule type" value="Genomic_DNA"/>
</dbReference>
<evidence type="ECO:0000313" key="3">
    <source>
        <dbReference type="Proteomes" id="UP000800038"/>
    </source>
</evidence>
<name>A0A6A5S5S0_9PLEO</name>
<evidence type="ECO:0000313" key="2">
    <source>
        <dbReference type="EMBL" id="KAF1934950.1"/>
    </source>
</evidence>
<gene>
    <name evidence="2" type="ORF">EJ02DRAFT_471531</name>
</gene>
<protein>
    <submittedName>
        <fullName evidence="2">Uncharacterized protein</fullName>
    </submittedName>
</protein>
<keyword evidence="3" id="KW-1185">Reference proteome</keyword>
<dbReference type="Gene3D" id="3.30.40.10">
    <property type="entry name" value="Zinc/RING finger domain, C3HC4 (zinc finger)"/>
    <property type="match status" value="1"/>
</dbReference>
<dbReference type="OrthoDB" id="8062037at2759"/>
<evidence type="ECO:0000256" key="1">
    <source>
        <dbReference type="SAM" id="MobiDB-lite"/>
    </source>
</evidence>